<accession>A0A9D4AIR4</accession>
<reference evidence="1 2" key="1">
    <citation type="journal article" date="2021" name="Plant Biotechnol. J.">
        <title>Multi-omics assisted identification of the key and species-specific regulatory components of drought-tolerant mechanisms in Gossypium stocksii.</title>
        <authorList>
            <person name="Yu D."/>
            <person name="Ke L."/>
            <person name="Zhang D."/>
            <person name="Wu Y."/>
            <person name="Sun Y."/>
            <person name="Mei J."/>
            <person name="Sun J."/>
            <person name="Sun Y."/>
        </authorList>
    </citation>
    <scope>NUCLEOTIDE SEQUENCE [LARGE SCALE GENOMIC DNA]</scope>
    <source>
        <strain evidence="2">cv. E1</strain>
        <tissue evidence="1">Leaf</tissue>
    </source>
</reference>
<comment type="caution">
    <text evidence="1">The sequence shown here is derived from an EMBL/GenBank/DDBJ whole genome shotgun (WGS) entry which is preliminary data.</text>
</comment>
<sequence length="60" mass="6434">MGNVDLYVVGQSSENFNEGGFGVSEGLADIVSEGVIGATRARIKENVETKMRANSRTESR</sequence>
<dbReference type="Proteomes" id="UP000828251">
    <property type="component" value="Unassembled WGS sequence"/>
</dbReference>
<protein>
    <submittedName>
        <fullName evidence="1">Uncharacterized protein</fullName>
    </submittedName>
</protein>
<evidence type="ECO:0000313" key="2">
    <source>
        <dbReference type="Proteomes" id="UP000828251"/>
    </source>
</evidence>
<keyword evidence="2" id="KW-1185">Reference proteome</keyword>
<evidence type="ECO:0000313" key="1">
    <source>
        <dbReference type="EMBL" id="KAH1129165.1"/>
    </source>
</evidence>
<organism evidence="1 2">
    <name type="scientific">Gossypium stocksii</name>
    <dbReference type="NCBI Taxonomy" id="47602"/>
    <lineage>
        <taxon>Eukaryota</taxon>
        <taxon>Viridiplantae</taxon>
        <taxon>Streptophyta</taxon>
        <taxon>Embryophyta</taxon>
        <taxon>Tracheophyta</taxon>
        <taxon>Spermatophyta</taxon>
        <taxon>Magnoliopsida</taxon>
        <taxon>eudicotyledons</taxon>
        <taxon>Gunneridae</taxon>
        <taxon>Pentapetalae</taxon>
        <taxon>rosids</taxon>
        <taxon>malvids</taxon>
        <taxon>Malvales</taxon>
        <taxon>Malvaceae</taxon>
        <taxon>Malvoideae</taxon>
        <taxon>Gossypium</taxon>
    </lineage>
</organism>
<proteinExistence type="predicted"/>
<gene>
    <name evidence="1" type="ORF">J1N35_000543</name>
</gene>
<name>A0A9D4AIR4_9ROSI</name>
<dbReference type="EMBL" id="JAIQCV010000001">
    <property type="protein sequence ID" value="KAH1129165.1"/>
    <property type="molecule type" value="Genomic_DNA"/>
</dbReference>
<dbReference type="AlphaFoldDB" id="A0A9D4AIR4"/>